<comment type="caution">
    <text evidence="1">The sequence shown here is derived from an EMBL/GenBank/DDBJ whole genome shotgun (WGS) entry which is preliminary data.</text>
</comment>
<evidence type="ECO:0000313" key="2">
    <source>
        <dbReference type="Proteomes" id="UP000319728"/>
    </source>
</evidence>
<evidence type="ECO:0000313" key="1">
    <source>
        <dbReference type="EMBL" id="TWJ26785.1"/>
    </source>
</evidence>
<dbReference type="Proteomes" id="UP000319728">
    <property type="component" value="Unassembled WGS sequence"/>
</dbReference>
<evidence type="ECO:0008006" key="3">
    <source>
        <dbReference type="Google" id="ProtNLM"/>
    </source>
</evidence>
<dbReference type="AlphaFoldDB" id="A0A562W9H9"/>
<dbReference type="RefSeq" id="WP_145815247.1">
    <property type="nucleotide sequence ID" value="NZ_AP023438.1"/>
</dbReference>
<gene>
    <name evidence="1" type="ORF">JD81_00248</name>
</gene>
<keyword evidence="2" id="KW-1185">Reference proteome</keyword>
<organism evidence="1 2">
    <name type="scientific">Micromonospora sagamiensis</name>
    <dbReference type="NCBI Taxonomy" id="47875"/>
    <lineage>
        <taxon>Bacteria</taxon>
        <taxon>Bacillati</taxon>
        <taxon>Actinomycetota</taxon>
        <taxon>Actinomycetes</taxon>
        <taxon>Micromonosporales</taxon>
        <taxon>Micromonosporaceae</taxon>
        <taxon>Micromonospora</taxon>
    </lineage>
</organism>
<name>A0A562W9H9_9ACTN</name>
<proteinExistence type="predicted"/>
<reference evidence="1 2" key="1">
    <citation type="submission" date="2019-07" db="EMBL/GenBank/DDBJ databases">
        <title>R&amp;d 2014.</title>
        <authorList>
            <person name="Klenk H.-P."/>
        </authorList>
    </citation>
    <scope>NUCLEOTIDE SEQUENCE [LARGE SCALE GENOMIC DNA]</scope>
    <source>
        <strain evidence="1 2">DSM 43912</strain>
    </source>
</reference>
<sequence>MLNSHGGTTVIATDSTRSTWRRVLGGGLVTLLAASGVLLGTGQPAAAGAFRYVQPTNASFTDSARPTTAFPVTDGSAPIGTWEDADGKHTSRAYFTFDLTPYRGKQIIKATGLTGETSVNDCDVPRALELWRTDTPATAPTWRDAPTVREKVGDVAPTAPCGVSYLEILLTPALQQAVDAGLESVTYLVRIAGDLEENKHHGRRIKTLGISVQANAAPNAPGKLTVEGRACAPGLWSRTSTPILAAEVTDPDDNTPHIGDLVTAVFAWWPVDRPTERTEWTSSHRLYAPATFFHTVPSGLMTHGGTYAFAVRASDEHATSDWSAECRFTVDTVRPSTPVVASTDYPAGGFPGQGGPGVPGTFTFGPNGSDDVVGYYWGTASPTTYVAADQTGTATVSHAPERSGPARIYVQTVDRAGHRSPQVQYEFFVRDTAPTVTDGNPDAWLGRPRQFSFAPKMADVVTYTYRLNSGAPQTVAANADGTASVTVTPTVAQNTLYVTSRTRDGLPSGETAYRFTVRTGPFVSSPQWPFDGTTGAPAGTEGTFVFSPAMEGVTEYVYWVDTGTRRTVAAGADGTATVTHTPADAGRRTLQVFSRTGTGVTSQTTVLSFHPASVAPSVASEVYPQNLGGGGPGVTGSFTFRPHAQVSGVTSYVYTFRGEAEKTVVANADGSATIEWTPQAYDEANYGWVELRVRARTASGTTTDAAFYSFRVEPHSPTITSEVFGWQGGPVGTTGTFVFTTGLPGATEFVYVFDGGTEQTVAVGADGTATLTWTAESAYVHELTVRARTATGVLSGSNYYSFWIDG</sequence>
<protein>
    <recommendedName>
        <fullName evidence="3">DNRLRE domain-containing protein</fullName>
    </recommendedName>
</protein>
<dbReference type="EMBL" id="VLLP01000001">
    <property type="protein sequence ID" value="TWJ26785.1"/>
    <property type="molecule type" value="Genomic_DNA"/>
</dbReference>
<dbReference type="OrthoDB" id="3439746at2"/>
<accession>A0A562W9H9</accession>